<dbReference type="SUPFAM" id="SSF48452">
    <property type="entry name" value="TPR-like"/>
    <property type="match status" value="1"/>
</dbReference>
<evidence type="ECO:0000256" key="1">
    <source>
        <dbReference type="ARBA" id="ARBA00022737"/>
    </source>
</evidence>
<dbReference type="InterPro" id="IPR019734">
    <property type="entry name" value="TPR_rpt"/>
</dbReference>
<proteinExistence type="predicted"/>
<dbReference type="AlphaFoldDB" id="A0A1I0RKF0"/>
<protein>
    <submittedName>
        <fullName evidence="4">Tetratricopeptide repeat-containing protein</fullName>
    </submittedName>
</protein>
<keyword evidence="2 3" id="KW-0802">TPR repeat</keyword>
<evidence type="ECO:0000256" key="3">
    <source>
        <dbReference type="PROSITE-ProRule" id="PRU00339"/>
    </source>
</evidence>
<evidence type="ECO:0000256" key="2">
    <source>
        <dbReference type="ARBA" id="ARBA00022803"/>
    </source>
</evidence>
<name>A0A1I0RKF0_9RHOB</name>
<dbReference type="InterPro" id="IPR011990">
    <property type="entry name" value="TPR-like_helical_dom_sf"/>
</dbReference>
<dbReference type="SMART" id="SM00028">
    <property type="entry name" value="TPR"/>
    <property type="match status" value="4"/>
</dbReference>
<dbReference type="InterPro" id="IPR051012">
    <property type="entry name" value="CellSynth/LPSAsmb/PSIAsmb"/>
</dbReference>
<dbReference type="PANTHER" id="PTHR45586:SF1">
    <property type="entry name" value="LIPOPOLYSACCHARIDE ASSEMBLY PROTEIN B"/>
    <property type="match status" value="1"/>
</dbReference>
<dbReference type="Proteomes" id="UP000199167">
    <property type="component" value="Unassembled WGS sequence"/>
</dbReference>
<dbReference type="Gene3D" id="3.40.50.2000">
    <property type="entry name" value="Glycogen Phosphorylase B"/>
    <property type="match status" value="1"/>
</dbReference>
<organism evidence="4 5">
    <name type="scientific">Cognatiyoonia koreensis</name>
    <dbReference type="NCBI Taxonomy" id="364200"/>
    <lineage>
        <taxon>Bacteria</taxon>
        <taxon>Pseudomonadati</taxon>
        <taxon>Pseudomonadota</taxon>
        <taxon>Alphaproteobacteria</taxon>
        <taxon>Rhodobacterales</taxon>
        <taxon>Paracoccaceae</taxon>
        <taxon>Cognatiyoonia</taxon>
    </lineage>
</organism>
<dbReference type="OrthoDB" id="6193797at2"/>
<keyword evidence="1" id="KW-0677">Repeat</keyword>
<gene>
    <name evidence="4" type="ORF">SAMN04488515_2830</name>
</gene>
<evidence type="ECO:0000313" key="4">
    <source>
        <dbReference type="EMBL" id="SEW41445.1"/>
    </source>
</evidence>
<dbReference type="EMBL" id="FOIZ01000002">
    <property type="protein sequence ID" value="SEW41445.1"/>
    <property type="molecule type" value="Genomic_DNA"/>
</dbReference>
<feature type="repeat" description="TPR" evidence="3">
    <location>
        <begin position="107"/>
        <end position="140"/>
    </location>
</feature>
<dbReference type="Pfam" id="PF13432">
    <property type="entry name" value="TPR_16"/>
    <property type="match status" value="1"/>
</dbReference>
<dbReference type="RefSeq" id="WP_089996065.1">
    <property type="nucleotide sequence ID" value="NZ_FOIZ01000002.1"/>
</dbReference>
<dbReference type="PANTHER" id="PTHR45586">
    <property type="entry name" value="TPR REPEAT-CONTAINING PROTEIN PA4667"/>
    <property type="match status" value="1"/>
</dbReference>
<accession>A0A1I0RKF0</accession>
<dbReference type="Gene3D" id="1.25.40.10">
    <property type="entry name" value="Tetratricopeptide repeat domain"/>
    <property type="match status" value="1"/>
</dbReference>
<dbReference type="PROSITE" id="PS50005">
    <property type="entry name" value="TPR"/>
    <property type="match status" value="2"/>
</dbReference>
<feature type="repeat" description="TPR" evidence="3">
    <location>
        <begin position="39"/>
        <end position="72"/>
    </location>
</feature>
<dbReference type="STRING" id="364200.SAMN04488515_2830"/>
<dbReference type="Pfam" id="PF14559">
    <property type="entry name" value="TPR_19"/>
    <property type="match status" value="1"/>
</dbReference>
<keyword evidence="5" id="KW-1185">Reference proteome</keyword>
<evidence type="ECO:0000313" key="5">
    <source>
        <dbReference type="Proteomes" id="UP000199167"/>
    </source>
</evidence>
<sequence>MSRTLKQVKAEATRAHQAGEFDAARRAYGEYLSQVPHDGIIWSNLGVLHRSTNRHRMALRSHRRAFALSPQDTGVRNNLSNTLSDIGKYEESIALRRQILEEVPNDPNHLAMIGRCYRGMGDYDAAIAHLSEVIKILPDDPEVQMQLAFAYLGRGDYAKGFELYKARWRAGELRPRNLKFPEWQGQDLSDKTLLVLPEQGFGDAVLFMRFLPSLAKLAAKVRVLVDKPLLRLFSKLPDIELVTAETAGENPADYWINMMDMAAVHFARSRDIPPPTQLHIPDDATERAAQITGPYAKSFKVGVVWAGSVTYKGNAFRSFAHRDFLPLVDIPDVQLFSLYKGPLLTPYYEDGSDAFMVDTASTDRDFADCAATMSAMDLVITSDTVSAHMASSLGIETWTVLHWDPFWVYTHAGDTTPWYPGMRLFRQKTPLDWSGVMAEVEAALVSRLERGT</sequence>
<dbReference type="SUPFAM" id="SSF53756">
    <property type="entry name" value="UDP-Glycosyltransferase/glycogen phosphorylase"/>
    <property type="match status" value="1"/>
</dbReference>
<reference evidence="4 5" key="1">
    <citation type="submission" date="2016-10" db="EMBL/GenBank/DDBJ databases">
        <authorList>
            <person name="de Groot N.N."/>
        </authorList>
    </citation>
    <scope>NUCLEOTIDE SEQUENCE [LARGE SCALE GENOMIC DNA]</scope>
    <source>
        <strain evidence="4 5">DSM 17925</strain>
    </source>
</reference>